<keyword evidence="7 9" id="KW-0012">Acyltransferase</keyword>
<dbReference type="SUPFAM" id="SSF55729">
    <property type="entry name" value="Acyl-CoA N-acyltransferases (Nat)"/>
    <property type="match status" value="1"/>
</dbReference>
<keyword evidence="6 9" id="KW-0808">Transferase</keyword>
<dbReference type="CDD" id="cd04301">
    <property type="entry name" value="NAT_SF"/>
    <property type="match status" value="1"/>
</dbReference>
<protein>
    <recommendedName>
        <fullName evidence="5 9">L-2,4-diaminobutyric acid acetyltransferase</fullName>
        <shortName evidence="9">DABA acetyltransferase</shortName>
        <ecNumber evidence="4 9">2.3.1.178</ecNumber>
    </recommendedName>
</protein>
<evidence type="ECO:0000256" key="5">
    <source>
        <dbReference type="ARBA" id="ARBA00017935"/>
    </source>
</evidence>
<organism evidence="12 13">
    <name type="scientific">Georgenia deserti</name>
    <dbReference type="NCBI Taxonomy" id="2093781"/>
    <lineage>
        <taxon>Bacteria</taxon>
        <taxon>Bacillati</taxon>
        <taxon>Actinomycetota</taxon>
        <taxon>Actinomycetes</taxon>
        <taxon>Micrococcales</taxon>
        <taxon>Bogoriellaceae</taxon>
        <taxon>Georgenia</taxon>
    </lineage>
</organism>
<dbReference type="Proteomes" id="UP001597277">
    <property type="component" value="Unassembled WGS sequence"/>
</dbReference>
<evidence type="ECO:0000256" key="3">
    <source>
        <dbReference type="ARBA" id="ARBA00010712"/>
    </source>
</evidence>
<dbReference type="PROSITE" id="PS51186">
    <property type="entry name" value="GNAT"/>
    <property type="match status" value="1"/>
</dbReference>
<feature type="region of interest" description="Disordered" evidence="10">
    <location>
        <begin position="1"/>
        <end position="25"/>
    </location>
</feature>
<dbReference type="InterPro" id="IPR000182">
    <property type="entry name" value="GNAT_dom"/>
</dbReference>
<proteinExistence type="inferred from homology"/>
<dbReference type="InterPro" id="IPR016181">
    <property type="entry name" value="Acyl_CoA_acyltransferase"/>
</dbReference>
<dbReference type="RefSeq" id="WP_388010608.1">
    <property type="nucleotide sequence ID" value="NZ_JBHUEE010000012.1"/>
</dbReference>
<evidence type="ECO:0000256" key="9">
    <source>
        <dbReference type="RuleBase" id="RU365045"/>
    </source>
</evidence>
<evidence type="ECO:0000256" key="6">
    <source>
        <dbReference type="ARBA" id="ARBA00022679"/>
    </source>
</evidence>
<evidence type="ECO:0000313" key="12">
    <source>
        <dbReference type="EMBL" id="MFD1719733.1"/>
    </source>
</evidence>
<evidence type="ECO:0000256" key="10">
    <source>
        <dbReference type="SAM" id="MobiDB-lite"/>
    </source>
</evidence>
<comment type="caution">
    <text evidence="12">The sequence shown here is derived from an EMBL/GenBank/DDBJ whole genome shotgun (WGS) entry which is preliminary data.</text>
</comment>
<feature type="domain" description="N-acetyltransferase" evidence="11">
    <location>
        <begin position="23"/>
        <end position="166"/>
    </location>
</feature>
<evidence type="ECO:0000256" key="8">
    <source>
        <dbReference type="ARBA" id="ARBA00048924"/>
    </source>
</evidence>
<dbReference type="Gene3D" id="3.40.630.30">
    <property type="match status" value="1"/>
</dbReference>
<comment type="similarity">
    <text evidence="3 9">Belongs to the acetyltransferase family. EctA subfamily.</text>
</comment>
<evidence type="ECO:0000313" key="13">
    <source>
        <dbReference type="Proteomes" id="UP001597277"/>
    </source>
</evidence>
<evidence type="ECO:0000256" key="1">
    <source>
        <dbReference type="ARBA" id="ARBA00003741"/>
    </source>
</evidence>
<dbReference type="GO" id="GO:0033816">
    <property type="term" value="F:diaminobutyrate acetyltransferase activity"/>
    <property type="evidence" value="ECO:0007669"/>
    <property type="project" value="UniProtKB-EC"/>
</dbReference>
<comment type="pathway">
    <text evidence="2 9">Amine and polyamine biosynthesis; ectoine biosynthesis; L-ectoine from L-aspartate 4-semialdehyde: step 2/3.</text>
</comment>
<dbReference type="NCBIfam" id="TIGR02406">
    <property type="entry name" value="ectoine_EctA"/>
    <property type="match status" value="1"/>
</dbReference>
<comment type="function">
    <text evidence="1 9">Catalyzes the acetylation of L-2,4-diaminobutyrate (DABA) to gamma-N-acetyl-alpha,gamma-diaminobutyric acid (ADABA) with acetyl coenzyme A.</text>
</comment>
<dbReference type="Pfam" id="PF00583">
    <property type="entry name" value="Acetyltransf_1"/>
    <property type="match status" value="1"/>
</dbReference>
<reference evidence="13" key="1">
    <citation type="journal article" date="2019" name="Int. J. Syst. Evol. Microbiol.">
        <title>The Global Catalogue of Microorganisms (GCM) 10K type strain sequencing project: providing services to taxonomists for standard genome sequencing and annotation.</title>
        <authorList>
            <consortium name="The Broad Institute Genomics Platform"/>
            <consortium name="The Broad Institute Genome Sequencing Center for Infectious Disease"/>
            <person name="Wu L."/>
            <person name="Ma J."/>
        </authorList>
    </citation>
    <scope>NUCLEOTIDE SEQUENCE [LARGE SCALE GENOMIC DNA]</scope>
    <source>
        <strain evidence="13">JCM 17130</strain>
    </source>
</reference>
<name>A0ABW4L853_9MICO</name>
<evidence type="ECO:0000256" key="2">
    <source>
        <dbReference type="ARBA" id="ARBA00004978"/>
    </source>
</evidence>
<evidence type="ECO:0000256" key="7">
    <source>
        <dbReference type="ARBA" id="ARBA00023315"/>
    </source>
</evidence>
<dbReference type="EMBL" id="JBHUEE010000012">
    <property type="protein sequence ID" value="MFD1719733.1"/>
    <property type="molecule type" value="Genomic_DNA"/>
</dbReference>
<evidence type="ECO:0000256" key="4">
    <source>
        <dbReference type="ARBA" id="ARBA00012355"/>
    </source>
</evidence>
<accession>A0ABW4L853</accession>
<dbReference type="EC" id="2.3.1.178" evidence="4 9"/>
<feature type="compositionally biased region" description="Basic and acidic residues" evidence="10">
    <location>
        <begin position="1"/>
        <end position="10"/>
    </location>
</feature>
<evidence type="ECO:0000259" key="11">
    <source>
        <dbReference type="PROSITE" id="PS51186"/>
    </source>
</evidence>
<sequence>MPTRTQHETDDPPTDTTPESAPLTIRPTTAADGAEMWHLARGGGLDLNSSYAYLLYARDFADTCRVATVDGNVVGFVMAHRPPGRPRSVFVWQVGVSPAARGRGVAGRMIEDLLDTLDVDTLEATVTESNGASRALFGSIARNHGSEVVWHDFIRTEDFPDGHEAEPLLQIDLTGRS</sequence>
<gene>
    <name evidence="9 12" type="primary">ectA</name>
    <name evidence="12" type="ORF">ACFSE6_17960</name>
</gene>
<dbReference type="InterPro" id="IPR012772">
    <property type="entry name" value="Ectoine_EctA"/>
</dbReference>
<keyword evidence="13" id="KW-1185">Reference proteome</keyword>
<comment type="catalytic activity">
    <reaction evidence="8 9">
        <text>L-2,4-diaminobutanoate + acetyl-CoA = (2S)-4-acetamido-2-aminobutanoate + CoA + H(+)</text>
        <dbReference type="Rhea" id="RHEA:16901"/>
        <dbReference type="ChEBI" id="CHEBI:15378"/>
        <dbReference type="ChEBI" id="CHEBI:57287"/>
        <dbReference type="ChEBI" id="CHEBI:57288"/>
        <dbReference type="ChEBI" id="CHEBI:58761"/>
        <dbReference type="ChEBI" id="CHEBI:58929"/>
        <dbReference type="EC" id="2.3.1.178"/>
    </reaction>
</comment>